<name>H8G9F5_9PSEU</name>
<organism evidence="1 2">
    <name type="scientific">Saccharomonospora azurea NA-128</name>
    <dbReference type="NCBI Taxonomy" id="882081"/>
    <lineage>
        <taxon>Bacteria</taxon>
        <taxon>Bacillati</taxon>
        <taxon>Actinomycetota</taxon>
        <taxon>Actinomycetes</taxon>
        <taxon>Pseudonocardiales</taxon>
        <taxon>Pseudonocardiaceae</taxon>
        <taxon>Saccharomonospora</taxon>
    </lineage>
</organism>
<gene>
    <name evidence="1" type="ORF">SacazDRAFT_01590</name>
</gene>
<dbReference type="HOGENOM" id="CLU_1804797_0_0_11"/>
<protein>
    <submittedName>
        <fullName evidence="1">Uncharacterized protein</fullName>
    </submittedName>
</protein>
<reference evidence="1 2" key="1">
    <citation type="journal article" date="2012" name="Stand. Genomic Sci.">
        <title>Genome sequence of the soil bacterium Saccharomonospora azurea type strain (NA-128(T)).</title>
        <authorList>
            <person name="Klenk H.P."/>
            <person name="Held B."/>
            <person name="Lucas S."/>
            <person name="Lapidus A."/>
            <person name="Copeland A."/>
            <person name="Hammon N."/>
            <person name="Pitluck S."/>
            <person name="Goodwin L.A."/>
            <person name="Han C."/>
            <person name="Tapia R."/>
            <person name="Brambilla E.M."/>
            <person name="Potter G."/>
            <person name="Land M."/>
            <person name="Ivanova N."/>
            <person name="Rohde M."/>
            <person name="Goker M."/>
            <person name="Detter J.C."/>
            <person name="Kyrpides N.C."/>
            <person name="Woyke T."/>
        </authorList>
    </citation>
    <scope>NUCLEOTIDE SEQUENCE [LARGE SCALE GENOMIC DNA]</scope>
    <source>
        <strain evidence="1 2">NA-128</strain>
    </source>
</reference>
<dbReference type="AlphaFoldDB" id="H8G9F5"/>
<evidence type="ECO:0000313" key="2">
    <source>
        <dbReference type="Proteomes" id="UP000004705"/>
    </source>
</evidence>
<proteinExistence type="predicted"/>
<dbReference type="EMBL" id="CM001466">
    <property type="protein sequence ID" value="EHY88517.1"/>
    <property type="molecule type" value="Genomic_DNA"/>
</dbReference>
<sequence length="143" mass="15076">MLVPGNTRSEIRNVSGACPMCSPGRRRHARRMPLTRTLALSLAGLLAALGTAVTLGLGDEREGEIGLVAALDGPLLPRDCAIGTQDAPIDGPVVLRFQSIDDRLVMPAVSGRGPSTGPLDHRLSTSGDNVLQQETYAGIRYYG</sequence>
<dbReference type="Proteomes" id="UP000004705">
    <property type="component" value="Chromosome"/>
</dbReference>
<keyword evidence="2" id="KW-1185">Reference proteome</keyword>
<evidence type="ECO:0000313" key="1">
    <source>
        <dbReference type="EMBL" id="EHY88517.1"/>
    </source>
</evidence>
<accession>H8G9F5</accession>